<dbReference type="EMBL" id="BAHB01000016">
    <property type="protein sequence ID" value="GAB83808.1"/>
    <property type="molecule type" value="Genomic_DNA"/>
</dbReference>
<gene>
    <name evidence="1" type="ORF">GORBP_016_00090</name>
</gene>
<comment type="caution">
    <text evidence="1">The sequence shown here is derived from an EMBL/GenBank/DDBJ whole genome shotgun (WGS) entry which is preliminary data.</text>
</comment>
<proteinExistence type="predicted"/>
<name>A0ABQ0HNJ4_GORRU</name>
<accession>A0ABQ0HNJ4</accession>
<reference evidence="1 2" key="1">
    <citation type="submission" date="2012-08" db="EMBL/GenBank/DDBJ databases">
        <title>Whole genome shotgun sequence of Gordonia rubripertincta NBRC 101908.</title>
        <authorList>
            <person name="Takarada H."/>
            <person name="Hosoyama A."/>
            <person name="Tsuchikane K."/>
            <person name="Katsumata H."/>
            <person name="Baba S."/>
            <person name="Ohji S."/>
            <person name="Yamazaki S."/>
            <person name="Fujita N."/>
        </authorList>
    </citation>
    <scope>NUCLEOTIDE SEQUENCE [LARGE SCALE GENOMIC DNA]</scope>
    <source>
        <strain evidence="1 2">NBRC 101908</strain>
    </source>
</reference>
<evidence type="ECO:0000313" key="2">
    <source>
        <dbReference type="Proteomes" id="UP000010744"/>
    </source>
</evidence>
<keyword evidence="2" id="KW-1185">Reference proteome</keyword>
<sequence length="69" mass="7440">MTLACRLDSVIFAPIVITADDDGITSAYSSGGDDGLPGRGKEWLEPGLRLMSFEWWTESCPIFATVSDA</sequence>
<protein>
    <submittedName>
        <fullName evidence="1">Uncharacterized protein</fullName>
    </submittedName>
</protein>
<dbReference type="Proteomes" id="UP000010744">
    <property type="component" value="Unassembled WGS sequence"/>
</dbReference>
<organism evidence="1 2">
    <name type="scientific">Gordonia rubripertincta NBRC 101908</name>
    <dbReference type="NCBI Taxonomy" id="1077975"/>
    <lineage>
        <taxon>Bacteria</taxon>
        <taxon>Bacillati</taxon>
        <taxon>Actinomycetota</taxon>
        <taxon>Actinomycetes</taxon>
        <taxon>Mycobacteriales</taxon>
        <taxon>Gordoniaceae</taxon>
        <taxon>Gordonia</taxon>
    </lineage>
</organism>
<evidence type="ECO:0000313" key="1">
    <source>
        <dbReference type="EMBL" id="GAB83808.1"/>
    </source>
</evidence>